<feature type="transmembrane region" description="Helical" evidence="2">
    <location>
        <begin position="40"/>
        <end position="61"/>
    </location>
</feature>
<keyword evidence="4" id="KW-1185">Reference proteome</keyword>
<sequence length="194" mass="20261">MSRLRPEHDQQPGAPARRPASAGRRRPRTSAGLTPFRHGLLLGGCVGMTFALAIGVVGFLVTRPTAPSAPVAGPAAGVPPAALGAAAARSAAAIDVTATHLGDLQVRIEAQVSAPRTYDPITRAQVVAWTDMVAMPMAHKEGPIVMTEVPGRPGTYQALTKVAMVGEYNITVETRQPMASKADKRLDVQEVSKG</sequence>
<organism evidence="3 4">
    <name type="scientific">Nonomuraea aridisoli</name>
    <dbReference type="NCBI Taxonomy" id="2070368"/>
    <lineage>
        <taxon>Bacteria</taxon>
        <taxon>Bacillati</taxon>
        <taxon>Actinomycetota</taxon>
        <taxon>Actinomycetes</taxon>
        <taxon>Streptosporangiales</taxon>
        <taxon>Streptosporangiaceae</taxon>
        <taxon>Nonomuraea</taxon>
    </lineage>
</organism>
<accession>A0A2W2EJ35</accession>
<name>A0A2W2EJ35_9ACTN</name>
<gene>
    <name evidence="3" type="ORF">C1J01_04045</name>
</gene>
<evidence type="ECO:0000313" key="4">
    <source>
        <dbReference type="Proteomes" id="UP000249304"/>
    </source>
</evidence>
<proteinExistence type="predicted"/>
<feature type="compositionally biased region" description="Low complexity" evidence="1">
    <location>
        <begin position="12"/>
        <end position="22"/>
    </location>
</feature>
<dbReference type="AlphaFoldDB" id="A0A2W2EJ35"/>
<evidence type="ECO:0000313" key="3">
    <source>
        <dbReference type="EMBL" id="PZG22363.1"/>
    </source>
</evidence>
<dbReference type="OrthoDB" id="3529409at2"/>
<dbReference type="Proteomes" id="UP000249304">
    <property type="component" value="Unassembled WGS sequence"/>
</dbReference>
<keyword evidence="2" id="KW-0472">Membrane</keyword>
<evidence type="ECO:0000256" key="2">
    <source>
        <dbReference type="SAM" id="Phobius"/>
    </source>
</evidence>
<keyword evidence="2" id="KW-1133">Transmembrane helix</keyword>
<reference evidence="3 4" key="1">
    <citation type="submission" date="2018-01" db="EMBL/GenBank/DDBJ databases">
        <title>Draft genome sequence of Nonomuraea sp. KC333.</title>
        <authorList>
            <person name="Sahin N."/>
            <person name="Saygin H."/>
            <person name="Ay H."/>
        </authorList>
    </citation>
    <scope>NUCLEOTIDE SEQUENCE [LARGE SCALE GENOMIC DNA]</scope>
    <source>
        <strain evidence="3 4">KC333</strain>
    </source>
</reference>
<dbReference type="RefSeq" id="WP_111176097.1">
    <property type="nucleotide sequence ID" value="NZ_POUD01000009.1"/>
</dbReference>
<keyword evidence="2" id="KW-0812">Transmembrane</keyword>
<comment type="caution">
    <text evidence="3">The sequence shown here is derived from an EMBL/GenBank/DDBJ whole genome shotgun (WGS) entry which is preliminary data.</text>
</comment>
<evidence type="ECO:0008006" key="5">
    <source>
        <dbReference type="Google" id="ProtNLM"/>
    </source>
</evidence>
<evidence type="ECO:0000256" key="1">
    <source>
        <dbReference type="SAM" id="MobiDB-lite"/>
    </source>
</evidence>
<protein>
    <recommendedName>
        <fullName evidence="5">YtkA-like domain-containing protein</fullName>
    </recommendedName>
</protein>
<feature type="compositionally biased region" description="Basic and acidic residues" evidence="1">
    <location>
        <begin position="1"/>
        <end position="10"/>
    </location>
</feature>
<feature type="region of interest" description="Disordered" evidence="1">
    <location>
        <begin position="1"/>
        <end position="33"/>
    </location>
</feature>
<dbReference type="EMBL" id="POUD01000009">
    <property type="protein sequence ID" value="PZG22363.1"/>
    <property type="molecule type" value="Genomic_DNA"/>
</dbReference>